<gene>
    <name evidence="1" type="ORF">C8F04DRAFT_1395982</name>
</gene>
<comment type="caution">
    <text evidence="1">The sequence shown here is derived from an EMBL/GenBank/DDBJ whole genome shotgun (WGS) entry which is preliminary data.</text>
</comment>
<sequence>MSPRLHTHVSFDHSIPNFILALAVAVDLADFGDLPLGCVEPSVEAASEPCQFRLLMYALVANLGYAVGASCTIKVALGAACNGTAFFLATLASYSLELCPSVWLNLHLVLVHGVNGQSMRNIMFRAQWSPCLSRSPPS</sequence>
<name>A0AAD6STS8_9AGAR</name>
<evidence type="ECO:0000313" key="2">
    <source>
        <dbReference type="Proteomes" id="UP001218188"/>
    </source>
</evidence>
<accession>A0AAD6STS8</accession>
<proteinExistence type="predicted"/>
<reference evidence="1" key="1">
    <citation type="submission" date="2023-03" db="EMBL/GenBank/DDBJ databases">
        <title>Massive genome expansion in bonnet fungi (Mycena s.s.) driven by repeated elements and novel gene families across ecological guilds.</title>
        <authorList>
            <consortium name="Lawrence Berkeley National Laboratory"/>
            <person name="Harder C.B."/>
            <person name="Miyauchi S."/>
            <person name="Viragh M."/>
            <person name="Kuo A."/>
            <person name="Thoen E."/>
            <person name="Andreopoulos B."/>
            <person name="Lu D."/>
            <person name="Skrede I."/>
            <person name="Drula E."/>
            <person name="Henrissat B."/>
            <person name="Morin E."/>
            <person name="Kohler A."/>
            <person name="Barry K."/>
            <person name="LaButti K."/>
            <person name="Morin E."/>
            <person name="Salamov A."/>
            <person name="Lipzen A."/>
            <person name="Mereny Z."/>
            <person name="Hegedus B."/>
            <person name="Baldrian P."/>
            <person name="Stursova M."/>
            <person name="Weitz H."/>
            <person name="Taylor A."/>
            <person name="Grigoriev I.V."/>
            <person name="Nagy L.G."/>
            <person name="Martin F."/>
            <person name="Kauserud H."/>
        </authorList>
    </citation>
    <scope>NUCLEOTIDE SEQUENCE</scope>
    <source>
        <strain evidence="1">CBHHK200</strain>
    </source>
</reference>
<dbReference type="AlphaFoldDB" id="A0AAD6STS8"/>
<keyword evidence="2" id="KW-1185">Reference proteome</keyword>
<dbReference type="Proteomes" id="UP001218188">
    <property type="component" value="Unassembled WGS sequence"/>
</dbReference>
<protein>
    <submittedName>
        <fullName evidence="1">Uncharacterized protein</fullName>
    </submittedName>
</protein>
<evidence type="ECO:0000313" key="1">
    <source>
        <dbReference type="EMBL" id="KAJ7033585.1"/>
    </source>
</evidence>
<dbReference type="EMBL" id="JARJCM010000064">
    <property type="protein sequence ID" value="KAJ7033585.1"/>
    <property type="molecule type" value="Genomic_DNA"/>
</dbReference>
<organism evidence="1 2">
    <name type="scientific">Mycena alexandri</name>
    <dbReference type="NCBI Taxonomy" id="1745969"/>
    <lineage>
        <taxon>Eukaryota</taxon>
        <taxon>Fungi</taxon>
        <taxon>Dikarya</taxon>
        <taxon>Basidiomycota</taxon>
        <taxon>Agaricomycotina</taxon>
        <taxon>Agaricomycetes</taxon>
        <taxon>Agaricomycetidae</taxon>
        <taxon>Agaricales</taxon>
        <taxon>Marasmiineae</taxon>
        <taxon>Mycenaceae</taxon>
        <taxon>Mycena</taxon>
    </lineage>
</organism>